<feature type="compositionally biased region" description="Basic and acidic residues" evidence="1">
    <location>
        <begin position="140"/>
        <end position="156"/>
    </location>
</feature>
<sequence length="156" mass="18171">MENWGVFDVQALSKTRDIPDKQRRQLRRAPAFNLEQGIQRRNTAEPTQSSSPPENPRLQIRERVEQWTQKKVAEAIQQQTERGKNRQAPQISDQPIPAPNSSHHIESKNDELMSFPRSSFGTILEAKESPPDPLLIPETLRFRKPERKKSEERRKD</sequence>
<feature type="region of interest" description="Disordered" evidence="1">
    <location>
        <begin position="1"/>
        <end position="156"/>
    </location>
</feature>
<evidence type="ECO:0000313" key="2">
    <source>
        <dbReference type="EMBL" id="RAL66478.1"/>
    </source>
</evidence>
<dbReference type="Proteomes" id="UP000249056">
    <property type="component" value="Unassembled WGS sequence"/>
</dbReference>
<feature type="compositionally biased region" description="Polar residues" evidence="1">
    <location>
        <begin position="39"/>
        <end position="52"/>
    </location>
</feature>
<name>A0A395J2X7_9HELO</name>
<keyword evidence="3" id="KW-1185">Reference proteome</keyword>
<protein>
    <submittedName>
        <fullName evidence="2">Uncharacterized protein</fullName>
    </submittedName>
</protein>
<evidence type="ECO:0000256" key="1">
    <source>
        <dbReference type="SAM" id="MobiDB-lite"/>
    </source>
</evidence>
<feature type="compositionally biased region" description="Basic and acidic residues" evidence="1">
    <location>
        <begin position="14"/>
        <end position="23"/>
    </location>
</feature>
<proteinExistence type="predicted"/>
<dbReference type="AlphaFoldDB" id="A0A395J2X7"/>
<accession>A0A395J2X7</accession>
<evidence type="ECO:0000313" key="3">
    <source>
        <dbReference type="Proteomes" id="UP000249056"/>
    </source>
</evidence>
<gene>
    <name evidence="2" type="ORF">DID88_006168</name>
</gene>
<dbReference type="EMBL" id="QKRW01000006">
    <property type="protein sequence ID" value="RAL66478.1"/>
    <property type="molecule type" value="Genomic_DNA"/>
</dbReference>
<comment type="caution">
    <text evidence="2">The sequence shown here is derived from an EMBL/GenBank/DDBJ whole genome shotgun (WGS) entry which is preliminary data.</text>
</comment>
<organism evidence="2 3">
    <name type="scientific">Monilinia fructigena</name>
    <dbReference type="NCBI Taxonomy" id="38457"/>
    <lineage>
        <taxon>Eukaryota</taxon>
        <taxon>Fungi</taxon>
        <taxon>Dikarya</taxon>
        <taxon>Ascomycota</taxon>
        <taxon>Pezizomycotina</taxon>
        <taxon>Leotiomycetes</taxon>
        <taxon>Helotiales</taxon>
        <taxon>Sclerotiniaceae</taxon>
        <taxon>Monilinia</taxon>
    </lineage>
</organism>
<reference evidence="2 3" key="1">
    <citation type="submission" date="2018-06" db="EMBL/GenBank/DDBJ databases">
        <title>Genome Sequence of the Brown Rot Fungal Pathogen Monilinia fructigena.</title>
        <authorList>
            <person name="Landi L."/>
            <person name="De Miccolis Angelini R.M."/>
            <person name="Pollastro S."/>
            <person name="Abate D."/>
            <person name="Faretra F."/>
            <person name="Romanazzi G."/>
        </authorList>
    </citation>
    <scope>NUCLEOTIDE SEQUENCE [LARGE SCALE GENOMIC DNA]</scope>
    <source>
        <strain evidence="2 3">Mfrg269</strain>
    </source>
</reference>